<dbReference type="AlphaFoldDB" id="A0A562III3"/>
<dbReference type="RefSeq" id="WP_145776937.1">
    <property type="nucleotide sequence ID" value="NZ_BAAATQ010000354.1"/>
</dbReference>
<keyword evidence="1" id="KW-0805">Transcription regulation</keyword>
<dbReference type="InterPro" id="IPR036388">
    <property type="entry name" value="WH-like_DNA-bd_sf"/>
</dbReference>
<reference evidence="5 6" key="1">
    <citation type="submission" date="2019-07" db="EMBL/GenBank/DDBJ databases">
        <title>R&amp;d 2014.</title>
        <authorList>
            <person name="Klenk H.-P."/>
        </authorList>
    </citation>
    <scope>NUCLEOTIDE SEQUENCE [LARGE SCALE GENOMIC DNA]</scope>
    <source>
        <strain evidence="5 6">DSM 43868</strain>
    </source>
</reference>
<dbReference type="PROSITE" id="PS50949">
    <property type="entry name" value="HTH_GNTR"/>
    <property type="match status" value="1"/>
</dbReference>
<keyword evidence="2 5" id="KW-0238">DNA-binding</keyword>
<dbReference type="GO" id="GO:0003677">
    <property type="term" value="F:DNA binding"/>
    <property type="evidence" value="ECO:0007669"/>
    <property type="project" value="UniProtKB-KW"/>
</dbReference>
<dbReference type="InterPro" id="IPR036390">
    <property type="entry name" value="WH_DNA-bd_sf"/>
</dbReference>
<evidence type="ECO:0000259" key="4">
    <source>
        <dbReference type="PROSITE" id="PS50949"/>
    </source>
</evidence>
<evidence type="ECO:0000256" key="3">
    <source>
        <dbReference type="ARBA" id="ARBA00023163"/>
    </source>
</evidence>
<feature type="domain" description="HTH gntR-type" evidence="4">
    <location>
        <begin position="8"/>
        <end position="75"/>
    </location>
</feature>
<evidence type="ECO:0000256" key="2">
    <source>
        <dbReference type="ARBA" id="ARBA00023125"/>
    </source>
</evidence>
<dbReference type="SMART" id="SM00345">
    <property type="entry name" value="HTH_GNTR"/>
    <property type="match status" value="1"/>
</dbReference>
<dbReference type="SUPFAM" id="SSF46785">
    <property type="entry name" value="Winged helix' DNA-binding domain"/>
    <property type="match status" value="1"/>
</dbReference>
<dbReference type="CDD" id="cd07377">
    <property type="entry name" value="WHTH_GntR"/>
    <property type="match status" value="1"/>
</dbReference>
<sequence>MKPLSEDVSLTERVFEQIRAAIISGELAPGSLYSVVEIASQLGVSRTPVREALLQFAANGMVRFERSRGVRILELSVKDIEEIYSLRLLLEAPSAHRAATEMSERDRAALKKAFDGMRKACDAGDESLFQRHDLVFHETIVRAAGNERVVQVVANTRSQMHALGLSTTKTRTLADILAVHEKIYTNIMARDPAGASDAVQDHLIGTLQMLVQQSTDDPAAVENYQPPVRPLRMTP</sequence>
<dbReference type="Pfam" id="PF07729">
    <property type="entry name" value="FCD"/>
    <property type="match status" value="1"/>
</dbReference>
<dbReference type="InterPro" id="IPR008920">
    <property type="entry name" value="TF_FadR/GntR_C"/>
</dbReference>
<gene>
    <name evidence="5" type="ORF">JD77_05737</name>
</gene>
<dbReference type="InterPro" id="IPR000524">
    <property type="entry name" value="Tscrpt_reg_HTH_GntR"/>
</dbReference>
<keyword evidence="6" id="KW-1185">Reference proteome</keyword>
<dbReference type="InterPro" id="IPR011711">
    <property type="entry name" value="GntR_C"/>
</dbReference>
<dbReference type="PRINTS" id="PR00035">
    <property type="entry name" value="HTHGNTR"/>
</dbReference>
<dbReference type="EMBL" id="VLKE01000001">
    <property type="protein sequence ID" value="TWH70712.1"/>
    <property type="molecule type" value="Genomic_DNA"/>
</dbReference>
<dbReference type="PANTHER" id="PTHR43537:SF24">
    <property type="entry name" value="GLUCONATE OPERON TRANSCRIPTIONAL REPRESSOR"/>
    <property type="match status" value="1"/>
</dbReference>
<evidence type="ECO:0000313" key="6">
    <source>
        <dbReference type="Proteomes" id="UP000319825"/>
    </source>
</evidence>
<dbReference type="PANTHER" id="PTHR43537">
    <property type="entry name" value="TRANSCRIPTIONAL REGULATOR, GNTR FAMILY"/>
    <property type="match status" value="1"/>
</dbReference>
<organism evidence="5 6">
    <name type="scientific">Micromonospora olivasterospora</name>
    <dbReference type="NCBI Taxonomy" id="1880"/>
    <lineage>
        <taxon>Bacteria</taxon>
        <taxon>Bacillati</taxon>
        <taxon>Actinomycetota</taxon>
        <taxon>Actinomycetes</taxon>
        <taxon>Micromonosporales</taxon>
        <taxon>Micromonosporaceae</taxon>
        <taxon>Micromonospora</taxon>
    </lineage>
</organism>
<dbReference type="Proteomes" id="UP000319825">
    <property type="component" value="Unassembled WGS sequence"/>
</dbReference>
<dbReference type="Gene3D" id="1.10.10.10">
    <property type="entry name" value="Winged helix-like DNA-binding domain superfamily/Winged helix DNA-binding domain"/>
    <property type="match status" value="1"/>
</dbReference>
<dbReference type="Gene3D" id="1.20.120.530">
    <property type="entry name" value="GntR ligand-binding domain-like"/>
    <property type="match status" value="1"/>
</dbReference>
<accession>A0A562III3</accession>
<name>A0A562III3_MICOL</name>
<keyword evidence="3" id="KW-0804">Transcription</keyword>
<comment type="caution">
    <text evidence="5">The sequence shown here is derived from an EMBL/GenBank/DDBJ whole genome shotgun (WGS) entry which is preliminary data.</text>
</comment>
<dbReference type="OrthoDB" id="4164516at2"/>
<dbReference type="SMART" id="SM00895">
    <property type="entry name" value="FCD"/>
    <property type="match status" value="1"/>
</dbReference>
<proteinExistence type="predicted"/>
<dbReference type="Pfam" id="PF00392">
    <property type="entry name" value="GntR"/>
    <property type="match status" value="1"/>
</dbReference>
<protein>
    <submittedName>
        <fullName evidence="5">DNA-binding GntR family transcriptional regulator</fullName>
    </submittedName>
</protein>
<dbReference type="GO" id="GO:0003700">
    <property type="term" value="F:DNA-binding transcription factor activity"/>
    <property type="evidence" value="ECO:0007669"/>
    <property type="project" value="InterPro"/>
</dbReference>
<evidence type="ECO:0000256" key="1">
    <source>
        <dbReference type="ARBA" id="ARBA00023015"/>
    </source>
</evidence>
<evidence type="ECO:0000313" key="5">
    <source>
        <dbReference type="EMBL" id="TWH70712.1"/>
    </source>
</evidence>
<dbReference type="SUPFAM" id="SSF48008">
    <property type="entry name" value="GntR ligand-binding domain-like"/>
    <property type="match status" value="1"/>
</dbReference>